<dbReference type="SMART" id="SM00100">
    <property type="entry name" value="cNMP"/>
    <property type="match status" value="1"/>
</dbReference>
<dbReference type="InterPro" id="IPR014710">
    <property type="entry name" value="RmlC-like_jellyroll"/>
</dbReference>
<dbReference type="SUPFAM" id="SSF51206">
    <property type="entry name" value="cAMP-binding domain-like"/>
    <property type="match status" value="1"/>
</dbReference>
<evidence type="ECO:0000313" key="2">
    <source>
        <dbReference type="EMBL" id="VVN12346.1"/>
    </source>
</evidence>
<dbReference type="InterPro" id="IPR000595">
    <property type="entry name" value="cNMP-bd_dom"/>
</dbReference>
<organism evidence="3 4">
    <name type="scientific">Pseudomonas fluorescens</name>
    <dbReference type="NCBI Taxonomy" id="294"/>
    <lineage>
        <taxon>Bacteria</taxon>
        <taxon>Pseudomonadati</taxon>
        <taxon>Pseudomonadota</taxon>
        <taxon>Gammaproteobacteria</taxon>
        <taxon>Pseudomonadales</taxon>
        <taxon>Pseudomonadaceae</taxon>
        <taxon>Pseudomonas</taxon>
    </lineage>
</organism>
<dbReference type="EMBL" id="CABVJB010000002">
    <property type="protein sequence ID" value="VVP72651.1"/>
    <property type="molecule type" value="Genomic_DNA"/>
</dbReference>
<dbReference type="InterPro" id="IPR018490">
    <property type="entry name" value="cNMP-bd_dom_sf"/>
</dbReference>
<dbReference type="Pfam" id="PF00027">
    <property type="entry name" value="cNMP_binding"/>
    <property type="match status" value="1"/>
</dbReference>
<dbReference type="Proteomes" id="UP000325565">
    <property type="component" value="Unassembled WGS sequence"/>
</dbReference>
<dbReference type="AlphaFoldDB" id="A0A5E7RDR5"/>
<evidence type="ECO:0000259" key="1">
    <source>
        <dbReference type="PROSITE" id="PS50042"/>
    </source>
</evidence>
<name>A0A5E7RDR5_PSEFL</name>
<dbReference type="PROSITE" id="PS50042">
    <property type="entry name" value="CNMP_BINDING_3"/>
    <property type="match status" value="1"/>
</dbReference>
<feature type="domain" description="Cyclic nucleotide-binding" evidence="1">
    <location>
        <begin position="23"/>
        <end position="117"/>
    </location>
</feature>
<dbReference type="CDD" id="cd00038">
    <property type="entry name" value="CAP_ED"/>
    <property type="match status" value="1"/>
</dbReference>
<evidence type="ECO:0000313" key="3">
    <source>
        <dbReference type="EMBL" id="VVP72651.1"/>
    </source>
</evidence>
<sequence length="156" mass="17431">MQSLDRALLSDILPAEVFRNMSAFGALSDYFVEQVLAGGELIRLAEGEMLYRQGESAGCFYVVLKGHVKIYQDTQAGCKIIRTTNEGESVGFPAMLAMRPRLFNGAATGECIALKISCQFLYSLHELDSLQYEIFFMNLSRDMSRFMSDCARHSST</sequence>
<protein>
    <recommendedName>
        <fullName evidence="1">Cyclic nucleotide-binding domain-containing protein</fullName>
    </recommendedName>
</protein>
<accession>A0A5E7RDR5</accession>
<dbReference type="RefSeq" id="WP_191622223.1">
    <property type="nucleotide sequence ID" value="NZ_CABVHB010000034.1"/>
</dbReference>
<dbReference type="EMBL" id="CABVHB010000034">
    <property type="protein sequence ID" value="VVN12346.1"/>
    <property type="molecule type" value="Genomic_DNA"/>
</dbReference>
<proteinExistence type="predicted"/>
<dbReference type="Proteomes" id="UP000344274">
    <property type="component" value="Unassembled WGS sequence"/>
</dbReference>
<gene>
    <name evidence="2" type="ORF">PS673_03863</name>
    <name evidence="3" type="ORF">PS922_00949</name>
</gene>
<reference evidence="4 5" key="1">
    <citation type="submission" date="2019-09" db="EMBL/GenBank/DDBJ databases">
        <authorList>
            <person name="Chandra G."/>
            <person name="Truman W A."/>
        </authorList>
    </citation>
    <scope>NUCLEOTIDE SEQUENCE [LARGE SCALE GENOMIC DNA]</scope>
    <source>
        <strain evidence="2">PS673</strain>
        <strain evidence="3">PS922</strain>
    </source>
</reference>
<evidence type="ECO:0000313" key="4">
    <source>
        <dbReference type="Proteomes" id="UP000325565"/>
    </source>
</evidence>
<dbReference type="Gene3D" id="2.60.120.10">
    <property type="entry name" value="Jelly Rolls"/>
    <property type="match status" value="1"/>
</dbReference>
<evidence type="ECO:0000313" key="5">
    <source>
        <dbReference type="Proteomes" id="UP000344274"/>
    </source>
</evidence>